<protein>
    <submittedName>
        <fullName evidence="1">Uncharacterized protein</fullName>
    </submittedName>
</protein>
<dbReference type="HOGENOM" id="CLU_2965344_0_0_1"/>
<reference evidence="1" key="2">
    <citation type="submission" date="2018-08" db="UniProtKB">
        <authorList>
            <consortium name="EnsemblPlants"/>
        </authorList>
    </citation>
    <scope>IDENTIFICATION</scope>
    <source>
        <strain evidence="1">Yugu1</strain>
    </source>
</reference>
<dbReference type="Gramene" id="KQK94602">
    <property type="protein sequence ID" value="KQK94602"/>
    <property type="gene ID" value="SETIT_028630mg"/>
</dbReference>
<dbReference type="Proteomes" id="UP000004995">
    <property type="component" value="Unassembled WGS sequence"/>
</dbReference>
<evidence type="ECO:0000313" key="1">
    <source>
        <dbReference type="EnsemblPlants" id="KQK94602"/>
    </source>
</evidence>
<sequence>MGHMENKKCLKCFEIYRQYLAGTLFNCNSKLLFVIRISFTPEMLSQIQSYLKNSELDER</sequence>
<evidence type="ECO:0000313" key="2">
    <source>
        <dbReference type="Proteomes" id="UP000004995"/>
    </source>
</evidence>
<organism evidence="1 2">
    <name type="scientific">Setaria italica</name>
    <name type="common">Foxtail millet</name>
    <name type="synonym">Panicum italicum</name>
    <dbReference type="NCBI Taxonomy" id="4555"/>
    <lineage>
        <taxon>Eukaryota</taxon>
        <taxon>Viridiplantae</taxon>
        <taxon>Streptophyta</taxon>
        <taxon>Embryophyta</taxon>
        <taxon>Tracheophyta</taxon>
        <taxon>Spermatophyta</taxon>
        <taxon>Magnoliopsida</taxon>
        <taxon>Liliopsida</taxon>
        <taxon>Poales</taxon>
        <taxon>Poaceae</taxon>
        <taxon>PACMAD clade</taxon>
        <taxon>Panicoideae</taxon>
        <taxon>Panicodae</taxon>
        <taxon>Paniceae</taxon>
        <taxon>Cenchrinae</taxon>
        <taxon>Setaria</taxon>
    </lineage>
</organism>
<dbReference type="EMBL" id="AGNK02004935">
    <property type="status" value="NOT_ANNOTATED_CDS"/>
    <property type="molecule type" value="Genomic_DNA"/>
</dbReference>
<dbReference type="InParanoid" id="K3ZPV0"/>
<reference evidence="2" key="1">
    <citation type="journal article" date="2012" name="Nat. Biotechnol.">
        <title>Reference genome sequence of the model plant Setaria.</title>
        <authorList>
            <person name="Bennetzen J.L."/>
            <person name="Schmutz J."/>
            <person name="Wang H."/>
            <person name="Percifield R."/>
            <person name="Hawkins J."/>
            <person name="Pontaroli A.C."/>
            <person name="Estep M."/>
            <person name="Feng L."/>
            <person name="Vaughn J.N."/>
            <person name="Grimwood J."/>
            <person name="Jenkins J."/>
            <person name="Barry K."/>
            <person name="Lindquist E."/>
            <person name="Hellsten U."/>
            <person name="Deshpande S."/>
            <person name="Wang X."/>
            <person name="Wu X."/>
            <person name="Mitros T."/>
            <person name="Triplett J."/>
            <person name="Yang X."/>
            <person name="Ye C.Y."/>
            <person name="Mauro-Herrera M."/>
            <person name="Wang L."/>
            <person name="Li P."/>
            <person name="Sharma M."/>
            <person name="Sharma R."/>
            <person name="Ronald P.C."/>
            <person name="Panaud O."/>
            <person name="Kellogg E.A."/>
            <person name="Brutnell T.P."/>
            <person name="Doust A.N."/>
            <person name="Tuskan G.A."/>
            <person name="Rokhsar D."/>
            <person name="Devos K.M."/>
        </authorList>
    </citation>
    <scope>NUCLEOTIDE SEQUENCE [LARGE SCALE GENOMIC DNA]</scope>
    <source>
        <strain evidence="2">cv. Yugu1</strain>
    </source>
</reference>
<keyword evidence="2" id="KW-1185">Reference proteome</keyword>
<dbReference type="AlphaFoldDB" id="K3ZPV0"/>
<accession>K3ZPV0</accession>
<proteinExistence type="predicted"/>
<dbReference type="EnsemblPlants" id="KQK94602">
    <property type="protein sequence ID" value="KQK94602"/>
    <property type="gene ID" value="SETIT_028630mg"/>
</dbReference>
<name>K3ZPV0_SETIT</name>